<feature type="compositionally biased region" description="Basic and acidic residues" evidence="1">
    <location>
        <begin position="691"/>
        <end position="714"/>
    </location>
</feature>
<name>A0A9P3G220_9APHY</name>
<feature type="region of interest" description="Disordered" evidence="1">
    <location>
        <begin position="533"/>
        <end position="552"/>
    </location>
</feature>
<protein>
    <submittedName>
        <fullName evidence="2">Uncharacterized protein</fullName>
    </submittedName>
</protein>
<feature type="region of interest" description="Disordered" evidence="1">
    <location>
        <begin position="486"/>
        <end position="520"/>
    </location>
</feature>
<feature type="region of interest" description="Disordered" evidence="1">
    <location>
        <begin position="680"/>
        <end position="756"/>
    </location>
</feature>
<proteinExistence type="predicted"/>
<sequence>MDPLFAAIFTLLSTCGLLTSIFPIPPVTYFFTAIDCATISSFPQWAYCKTTDTFTRMADTFHSARSTYVYAPAYSFVNRRARRAHTRAWPPAPTHSVVPSWQAHLGLNASAVDLATQCGLSHPLQHSFVSPYALHLGLEAPVFDLNTQCQLSHSLQRPLCSPRAARLGIQAPVVDLATQCRLPHALERPVCSPWAVQDDIASPTAYRLNYASPHVVLYYANMSVLMPALPIFSVSSKVFLLDAGAAPQVAGLPIPSLKELLFMLVVLVCFLVTLAQLFPSKGQHSTRSTSSKSPKRKSRNWKPQPSVTSSTWYATPPQTILESDVDEPQSAVLRLPSIKVADYPVPSDATSTRMSKSKKRREQTKRQNAKKGAASLIAALPIITVDTGADEQHTAPSPVVEATNSPVLVLPAVETTGTGSSDDFSQGAEACSVASVDERFDASALKEPEPAAKSAVPSVFEPAAPDVTTSEAIASVSEPTTLETCIPDSGLPVESNPAAEPTSSEHATFEPKAPTEPDVPSVAAHAEELQPAAAVDATTSEPVPSIPESATPLEELSPELGLPVETNPTAVPVAHATLESEPPTLVVDDTQCTEAQWTQVNRKPRTKPAKAKVEKRPYKRPVTKSRLPATPVVQFAKPFQFANPLIHVPTKSINYAPSTLGTGENPSLRREQLNLTSKSIVPPTGACEAPCRSHTDDPTKRDYHEPKEHPHLGEDAEPTIDLQPTPPIEVPYRARFEPASTLASDPGLADKPLQQA</sequence>
<feature type="region of interest" description="Disordered" evidence="1">
    <location>
        <begin position="602"/>
        <end position="622"/>
    </location>
</feature>
<feature type="region of interest" description="Disordered" evidence="1">
    <location>
        <begin position="344"/>
        <end position="373"/>
    </location>
</feature>
<accession>A0A9P3G220</accession>
<dbReference type="AlphaFoldDB" id="A0A9P3G220"/>
<dbReference type="Proteomes" id="UP000703269">
    <property type="component" value="Unassembled WGS sequence"/>
</dbReference>
<feature type="compositionally biased region" description="Polar residues" evidence="1">
    <location>
        <begin position="301"/>
        <end position="313"/>
    </location>
</feature>
<organism evidence="2 3">
    <name type="scientific">Phanerochaete sordida</name>
    <dbReference type="NCBI Taxonomy" id="48140"/>
    <lineage>
        <taxon>Eukaryota</taxon>
        <taxon>Fungi</taxon>
        <taxon>Dikarya</taxon>
        <taxon>Basidiomycota</taxon>
        <taxon>Agaricomycotina</taxon>
        <taxon>Agaricomycetes</taxon>
        <taxon>Polyporales</taxon>
        <taxon>Phanerochaetaceae</taxon>
        <taxon>Phanerochaete</taxon>
    </lineage>
</organism>
<reference evidence="2 3" key="1">
    <citation type="submission" date="2021-08" db="EMBL/GenBank/DDBJ databases">
        <title>Draft Genome Sequence of Phanerochaete sordida strain YK-624.</title>
        <authorList>
            <person name="Mori T."/>
            <person name="Dohra H."/>
            <person name="Suzuki T."/>
            <person name="Kawagishi H."/>
            <person name="Hirai H."/>
        </authorList>
    </citation>
    <scope>NUCLEOTIDE SEQUENCE [LARGE SCALE GENOMIC DNA]</scope>
    <source>
        <strain evidence="2 3">YK-624</strain>
    </source>
</reference>
<evidence type="ECO:0000313" key="2">
    <source>
        <dbReference type="EMBL" id="GJE86828.1"/>
    </source>
</evidence>
<feature type="compositionally biased region" description="Basic residues" evidence="1">
    <location>
        <begin position="355"/>
        <end position="369"/>
    </location>
</feature>
<evidence type="ECO:0000256" key="1">
    <source>
        <dbReference type="SAM" id="MobiDB-lite"/>
    </source>
</evidence>
<keyword evidence="3" id="KW-1185">Reference proteome</keyword>
<gene>
    <name evidence="2" type="ORF">PsYK624_029110</name>
</gene>
<feature type="region of interest" description="Disordered" evidence="1">
    <location>
        <begin position="282"/>
        <end position="313"/>
    </location>
</feature>
<comment type="caution">
    <text evidence="2">The sequence shown here is derived from an EMBL/GenBank/DDBJ whole genome shotgun (WGS) entry which is preliminary data.</text>
</comment>
<evidence type="ECO:0000313" key="3">
    <source>
        <dbReference type="Proteomes" id="UP000703269"/>
    </source>
</evidence>
<dbReference type="EMBL" id="BPQB01000005">
    <property type="protein sequence ID" value="GJE86828.1"/>
    <property type="molecule type" value="Genomic_DNA"/>
</dbReference>